<dbReference type="InterPro" id="IPR024185">
    <property type="entry name" value="FTHF_cligase-like_sf"/>
</dbReference>
<dbReference type="EMBL" id="QYAC01000002">
    <property type="protein sequence ID" value="MBL3678761.1"/>
    <property type="molecule type" value="Genomic_DNA"/>
</dbReference>
<dbReference type="Proteomes" id="UP001645859">
    <property type="component" value="Unassembled WGS sequence"/>
</dbReference>
<keyword evidence="5" id="KW-0436">Ligase</keyword>
<keyword evidence="4" id="KW-0479">Metal-binding</keyword>
<gene>
    <name evidence="5" type="ORF">D3230_05545</name>
</gene>
<dbReference type="GO" id="GO:0030272">
    <property type="term" value="F:5-formyltetrahydrofolate cyclo-ligase activity"/>
    <property type="evidence" value="ECO:0007669"/>
    <property type="project" value="UniProtKB-EC"/>
</dbReference>
<dbReference type="RefSeq" id="WP_202344002.1">
    <property type="nucleotide sequence ID" value="NZ_BAAAPI010000008.1"/>
</dbReference>
<comment type="similarity">
    <text evidence="1 4">Belongs to the 5-formyltetrahydrofolate cyclo-ligase family.</text>
</comment>
<evidence type="ECO:0000313" key="6">
    <source>
        <dbReference type="Proteomes" id="UP001645859"/>
    </source>
</evidence>
<dbReference type="SUPFAM" id="SSF100950">
    <property type="entry name" value="NagB/RpiA/CoA transferase-like"/>
    <property type="match status" value="1"/>
</dbReference>
<dbReference type="NCBIfam" id="TIGR02727">
    <property type="entry name" value="MTHFS_bact"/>
    <property type="match status" value="1"/>
</dbReference>
<keyword evidence="4" id="KW-0460">Magnesium</keyword>
<dbReference type="PIRSF" id="PIRSF006806">
    <property type="entry name" value="FTHF_cligase"/>
    <property type="match status" value="1"/>
</dbReference>
<dbReference type="PANTHER" id="PTHR23407:SF1">
    <property type="entry name" value="5-FORMYLTETRAHYDROFOLATE CYCLO-LIGASE"/>
    <property type="match status" value="1"/>
</dbReference>
<protein>
    <recommendedName>
        <fullName evidence="4">5-formyltetrahydrofolate cyclo-ligase</fullName>
        <ecNumber evidence="4">6.3.3.2</ecNumber>
    </recommendedName>
</protein>
<name>A0ABS1SDY9_9MICO</name>
<reference evidence="5 6" key="1">
    <citation type="submission" date="2018-09" db="EMBL/GenBank/DDBJ databases">
        <title>Comparative genomics of Leucobacter spp.</title>
        <authorList>
            <person name="Reis A.C."/>
            <person name="Kolvenbach B.A."/>
            <person name="Corvini P.F.X."/>
            <person name="Nunes O.C."/>
        </authorList>
    </citation>
    <scope>NUCLEOTIDE SEQUENCE [LARGE SCALE GENOMIC DNA]</scope>
    <source>
        <strain evidence="5 6">TAN 31504</strain>
    </source>
</reference>
<keyword evidence="6" id="KW-1185">Reference proteome</keyword>
<evidence type="ECO:0000256" key="1">
    <source>
        <dbReference type="ARBA" id="ARBA00010638"/>
    </source>
</evidence>
<comment type="catalytic activity">
    <reaction evidence="4">
        <text>(6S)-5-formyl-5,6,7,8-tetrahydrofolate + ATP = (6R)-5,10-methenyltetrahydrofolate + ADP + phosphate</text>
        <dbReference type="Rhea" id="RHEA:10488"/>
        <dbReference type="ChEBI" id="CHEBI:30616"/>
        <dbReference type="ChEBI" id="CHEBI:43474"/>
        <dbReference type="ChEBI" id="CHEBI:57455"/>
        <dbReference type="ChEBI" id="CHEBI:57457"/>
        <dbReference type="ChEBI" id="CHEBI:456216"/>
        <dbReference type="EC" id="6.3.3.2"/>
    </reaction>
</comment>
<proteinExistence type="inferred from homology"/>
<accession>A0ABS1SDY9</accession>
<comment type="cofactor">
    <cofactor evidence="4">
        <name>Mg(2+)</name>
        <dbReference type="ChEBI" id="CHEBI:18420"/>
    </cofactor>
</comment>
<evidence type="ECO:0000256" key="3">
    <source>
        <dbReference type="ARBA" id="ARBA00022840"/>
    </source>
</evidence>
<dbReference type="Gene3D" id="3.40.50.10420">
    <property type="entry name" value="NagB/RpiA/CoA transferase-like"/>
    <property type="match status" value="1"/>
</dbReference>
<dbReference type="Pfam" id="PF01812">
    <property type="entry name" value="5-FTHF_cyc-lig"/>
    <property type="match status" value="1"/>
</dbReference>
<dbReference type="InterPro" id="IPR002698">
    <property type="entry name" value="FTHF_cligase"/>
</dbReference>
<sequence>MARDADAQKRHVRAAVRAARADRDAATRDRAAAALSAQLIALVSEAGARRITCYLPTAGEPDPSEFLAWALDHDVEVLLPISLADRNLAWARHSTRIPEAGRHGIREPVGPRLPSTAAATADLMLIPACAVDASGTRLGWGLGYYDRCLAALDPVPPVYAVVFDEEILPRLPRDPHDVPVTGAVTPGGIRRFPIETR</sequence>
<dbReference type="EC" id="6.3.3.2" evidence="4"/>
<evidence type="ECO:0000313" key="5">
    <source>
        <dbReference type="EMBL" id="MBL3678761.1"/>
    </source>
</evidence>
<comment type="caution">
    <text evidence="5">The sequence shown here is derived from an EMBL/GenBank/DDBJ whole genome shotgun (WGS) entry which is preliminary data.</text>
</comment>
<keyword evidence="2 4" id="KW-0547">Nucleotide-binding</keyword>
<organism evidence="5 6">
    <name type="scientific">Leucobacter chromiireducens subsp. solipictus</name>
    <dbReference type="NCBI Taxonomy" id="398235"/>
    <lineage>
        <taxon>Bacteria</taxon>
        <taxon>Bacillati</taxon>
        <taxon>Actinomycetota</taxon>
        <taxon>Actinomycetes</taxon>
        <taxon>Micrococcales</taxon>
        <taxon>Microbacteriaceae</taxon>
        <taxon>Leucobacter</taxon>
    </lineage>
</organism>
<dbReference type="PANTHER" id="PTHR23407">
    <property type="entry name" value="ATPASE INHIBITOR/5-FORMYLTETRAHYDROFOLATE CYCLO-LIGASE"/>
    <property type="match status" value="1"/>
</dbReference>
<evidence type="ECO:0000256" key="4">
    <source>
        <dbReference type="RuleBase" id="RU361279"/>
    </source>
</evidence>
<evidence type="ECO:0000256" key="2">
    <source>
        <dbReference type="ARBA" id="ARBA00022741"/>
    </source>
</evidence>
<keyword evidence="3 4" id="KW-0067">ATP-binding</keyword>
<dbReference type="InterPro" id="IPR037171">
    <property type="entry name" value="NagB/RpiA_transferase-like"/>
</dbReference>